<name>A0ABV0YYY2_9TELE</name>
<reference evidence="1 2" key="1">
    <citation type="submission" date="2021-06" db="EMBL/GenBank/DDBJ databases">
        <authorList>
            <person name="Palmer J.M."/>
        </authorList>
    </citation>
    <scope>NUCLEOTIDE SEQUENCE [LARGE SCALE GENOMIC DNA]</scope>
    <source>
        <strain evidence="1 2">AS_MEX2019</strain>
        <tissue evidence="1">Muscle</tissue>
    </source>
</reference>
<keyword evidence="2" id="KW-1185">Reference proteome</keyword>
<sequence>MHSTGKKSKCQNYSRPTNQEKIGQFCPVADVFVQKSFNCTLTQRICTVSSFCLSSPLGRRCQSDTLSEAMSKNVMQNRQEATRDFKQYINMREESKSINIHLKRASDMFFINPVTGRSGKLLSSFSNAAQLCAHSFILSQLNQQPQFTTITQ</sequence>
<gene>
    <name evidence="1" type="ORF">AMECASPLE_005837</name>
</gene>
<dbReference type="EMBL" id="JAHRIP010047298">
    <property type="protein sequence ID" value="MEQ2298503.1"/>
    <property type="molecule type" value="Genomic_DNA"/>
</dbReference>
<evidence type="ECO:0000313" key="1">
    <source>
        <dbReference type="EMBL" id="MEQ2298503.1"/>
    </source>
</evidence>
<accession>A0ABV0YYY2</accession>
<proteinExistence type="predicted"/>
<protein>
    <submittedName>
        <fullName evidence="1">Uncharacterized protein</fullName>
    </submittedName>
</protein>
<comment type="caution">
    <text evidence="1">The sequence shown here is derived from an EMBL/GenBank/DDBJ whole genome shotgun (WGS) entry which is preliminary data.</text>
</comment>
<organism evidence="1 2">
    <name type="scientific">Ameca splendens</name>
    <dbReference type="NCBI Taxonomy" id="208324"/>
    <lineage>
        <taxon>Eukaryota</taxon>
        <taxon>Metazoa</taxon>
        <taxon>Chordata</taxon>
        <taxon>Craniata</taxon>
        <taxon>Vertebrata</taxon>
        <taxon>Euteleostomi</taxon>
        <taxon>Actinopterygii</taxon>
        <taxon>Neopterygii</taxon>
        <taxon>Teleostei</taxon>
        <taxon>Neoteleostei</taxon>
        <taxon>Acanthomorphata</taxon>
        <taxon>Ovalentaria</taxon>
        <taxon>Atherinomorphae</taxon>
        <taxon>Cyprinodontiformes</taxon>
        <taxon>Goodeidae</taxon>
        <taxon>Ameca</taxon>
    </lineage>
</organism>
<evidence type="ECO:0000313" key="2">
    <source>
        <dbReference type="Proteomes" id="UP001469553"/>
    </source>
</evidence>
<dbReference type="Proteomes" id="UP001469553">
    <property type="component" value="Unassembled WGS sequence"/>
</dbReference>